<sequence>SDVMVLANDMKHSHSYWYAHVIRVFYTYAQYNDLDSDDIVLVPFSVDFLWVQ</sequence>
<proteinExistence type="predicted"/>
<evidence type="ECO:0000313" key="1">
    <source>
        <dbReference type="EMBL" id="PBK94995.1"/>
    </source>
</evidence>
<protein>
    <submittedName>
        <fullName evidence="1">Uncharacterized protein</fullName>
    </submittedName>
</protein>
<dbReference type="AlphaFoldDB" id="A0A2H3DIE3"/>
<dbReference type="InParanoid" id="A0A2H3DIE3"/>
<reference evidence="2" key="1">
    <citation type="journal article" date="2017" name="Nat. Ecol. Evol.">
        <title>Genome expansion and lineage-specific genetic innovations in the forest pathogenic fungi Armillaria.</title>
        <authorList>
            <person name="Sipos G."/>
            <person name="Prasanna A.N."/>
            <person name="Walter M.C."/>
            <person name="O'Connor E."/>
            <person name="Balint B."/>
            <person name="Krizsan K."/>
            <person name="Kiss B."/>
            <person name="Hess J."/>
            <person name="Varga T."/>
            <person name="Slot J."/>
            <person name="Riley R."/>
            <person name="Boka B."/>
            <person name="Rigling D."/>
            <person name="Barry K."/>
            <person name="Lee J."/>
            <person name="Mihaltcheva S."/>
            <person name="LaButti K."/>
            <person name="Lipzen A."/>
            <person name="Waldron R."/>
            <person name="Moloney N.M."/>
            <person name="Sperisen C."/>
            <person name="Kredics L."/>
            <person name="Vagvoelgyi C."/>
            <person name="Patrignani A."/>
            <person name="Fitzpatrick D."/>
            <person name="Nagy I."/>
            <person name="Doyle S."/>
            <person name="Anderson J.B."/>
            <person name="Grigoriev I.V."/>
            <person name="Gueldener U."/>
            <person name="Muensterkoetter M."/>
            <person name="Nagy L.G."/>
        </authorList>
    </citation>
    <scope>NUCLEOTIDE SEQUENCE [LARGE SCALE GENOMIC DNA]</scope>
    <source>
        <strain evidence="2">Ar21-2</strain>
    </source>
</reference>
<accession>A0A2H3DIE3</accession>
<keyword evidence="2" id="KW-1185">Reference proteome</keyword>
<organism evidence="1 2">
    <name type="scientific">Armillaria gallica</name>
    <name type="common">Bulbous honey fungus</name>
    <name type="synonym">Armillaria bulbosa</name>
    <dbReference type="NCBI Taxonomy" id="47427"/>
    <lineage>
        <taxon>Eukaryota</taxon>
        <taxon>Fungi</taxon>
        <taxon>Dikarya</taxon>
        <taxon>Basidiomycota</taxon>
        <taxon>Agaricomycotina</taxon>
        <taxon>Agaricomycetes</taxon>
        <taxon>Agaricomycetidae</taxon>
        <taxon>Agaricales</taxon>
        <taxon>Marasmiineae</taxon>
        <taxon>Physalacriaceae</taxon>
        <taxon>Armillaria</taxon>
    </lineage>
</organism>
<name>A0A2H3DIE3_ARMGA</name>
<gene>
    <name evidence="1" type="ORF">ARMGADRAFT_927235</name>
</gene>
<dbReference type="OrthoDB" id="2692094at2759"/>
<evidence type="ECO:0000313" key="2">
    <source>
        <dbReference type="Proteomes" id="UP000217790"/>
    </source>
</evidence>
<feature type="non-terminal residue" evidence="1">
    <location>
        <position position="1"/>
    </location>
</feature>
<dbReference type="Proteomes" id="UP000217790">
    <property type="component" value="Unassembled WGS sequence"/>
</dbReference>
<dbReference type="EMBL" id="KZ293653">
    <property type="protein sequence ID" value="PBK94995.1"/>
    <property type="molecule type" value="Genomic_DNA"/>
</dbReference>